<feature type="compositionally biased region" description="Basic and acidic residues" evidence="1">
    <location>
        <begin position="173"/>
        <end position="182"/>
    </location>
</feature>
<feature type="transmembrane region" description="Helical" evidence="2">
    <location>
        <begin position="82"/>
        <end position="105"/>
    </location>
</feature>
<dbReference type="PANTHER" id="PTHR36109">
    <property type="entry name" value="MEMBRANE PROTEIN-RELATED"/>
    <property type="match status" value="1"/>
</dbReference>
<evidence type="ECO:0000256" key="2">
    <source>
        <dbReference type="SAM" id="Phobius"/>
    </source>
</evidence>
<dbReference type="InterPro" id="IPR009200">
    <property type="entry name" value="DUF1269_membrane"/>
</dbReference>
<feature type="region of interest" description="Disordered" evidence="1">
    <location>
        <begin position="160"/>
        <end position="182"/>
    </location>
</feature>
<reference evidence="3" key="1">
    <citation type="submission" date="2020-03" db="EMBL/GenBank/DDBJ databases">
        <title>The deep terrestrial virosphere.</title>
        <authorList>
            <person name="Holmfeldt K."/>
            <person name="Nilsson E."/>
            <person name="Simone D."/>
            <person name="Lopez-Fernandez M."/>
            <person name="Wu X."/>
            <person name="de Brujin I."/>
            <person name="Lundin D."/>
            <person name="Andersson A."/>
            <person name="Bertilsson S."/>
            <person name="Dopson M."/>
        </authorList>
    </citation>
    <scope>NUCLEOTIDE SEQUENCE</scope>
    <source>
        <strain evidence="5">MM415A03392</strain>
        <strain evidence="4">MM415B01016</strain>
        <strain evidence="3">TM448A00494</strain>
    </source>
</reference>
<evidence type="ECO:0000256" key="1">
    <source>
        <dbReference type="SAM" id="MobiDB-lite"/>
    </source>
</evidence>
<dbReference type="AlphaFoldDB" id="A0A6H1ZFI0"/>
<dbReference type="Pfam" id="PF06897">
    <property type="entry name" value="DUF1269"/>
    <property type="match status" value="1"/>
</dbReference>
<proteinExistence type="predicted"/>
<evidence type="ECO:0000313" key="4">
    <source>
        <dbReference type="EMBL" id="QJA60948.1"/>
    </source>
</evidence>
<sequence>MITLSGLFDSYGEAKLAVHDLEDAGISSDEITLLSKKADSSDEGDLKTAGAGVGVAIGGVGGLLAGMAGLSIPGVGTLFGTGWLISAFIGAAAGGVAGGIVAAMIECGINENDAHVFAEGVNRGGALVTIKVHEHEMDIVKRILKRHHSVDLAKRRREYEEDGWSGFTSSDPWDDRIGREDD</sequence>
<dbReference type="PANTHER" id="PTHR36109:SF2">
    <property type="entry name" value="MEMBRANE PROTEIN"/>
    <property type="match status" value="1"/>
</dbReference>
<keyword evidence="2" id="KW-0812">Transmembrane</keyword>
<name>A0A6H1ZFI0_9ZZZZ</name>
<evidence type="ECO:0000313" key="3">
    <source>
        <dbReference type="EMBL" id="QJA46676.1"/>
    </source>
</evidence>
<dbReference type="EMBL" id="MT141426">
    <property type="protein sequence ID" value="QJA60948.1"/>
    <property type="molecule type" value="Genomic_DNA"/>
</dbReference>
<accession>A0A6H1ZFI0</accession>
<gene>
    <name evidence="5" type="ORF">MM415A03392_0007</name>
    <name evidence="4" type="ORF">MM415B01016_0017</name>
    <name evidence="3" type="ORF">TM448A00494_0023</name>
</gene>
<keyword evidence="2" id="KW-0472">Membrane</keyword>
<protein>
    <submittedName>
        <fullName evidence="3">Uncharacterized protein</fullName>
    </submittedName>
</protein>
<feature type="transmembrane region" description="Helical" evidence="2">
    <location>
        <begin position="49"/>
        <end position="70"/>
    </location>
</feature>
<evidence type="ECO:0000313" key="5">
    <source>
        <dbReference type="EMBL" id="QJA71074.1"/>
    </source>
</evidence>
<dbReference type="EMBL" id="MT144018">
    <property type="protein sequence ID" value="QJA46676.1"/>
    <property type="molecule type" value="Genomic_DNA"/>
</dbReference>
<organism evidence="3">
    <name type="scientific">viral metagenome</name>
    <dbReference type="NCBI Taxonomy" id="1070528"/>
    <lineage>
        <taxon>unclassified sequences</taxon>
        <taxon>metagenomes</taxon>
        <taxon>organismal metagenomes</taxon>
    </lineage>
</organism>
<dbReference type="InterPro" id="IPR052948">
    <property type="entry name" value="Low_temp-induced_all0457"/>
</dbReference>
<dbReference type="EMBL" id="MT141844">
    <property type="protein sequence ID" value="QJA71074.1"/>
    <property type="molecule type" value="Genomic_DNA"/>
</dbReference>
<keyword evidence="2" id="KW-1133">Transmembrane helix</keyword>